<keyword evidence="3 5" id="KW-1133">Transmembrane helix</keyword>
<feature type="transmembrane region" description="Helical" evidence="5">
    <location>
        <begin position="249"/>
        <end position="274"/>
    </location>
</feature>
<keyword evidence="9" id="KW-1185">Reference proteome</keyword>
<dbReference type="EMBL" id="MUYT01000001">
    <property type="protein sequence ID" value="OOS22796.1"/>
    <property type="molecule type" value="Genomic_DNA"/>
</dbReference>
<dbReference type="STRING" id="90241.B0682_00855"/>
<dbReference type="EC" id="7.1.1.-" evidence="5"/>
<dbReference type="GO" id="GO:0012505">
    <property type="term" value="C:endomembrane system"/>
    <property type="evidence" value="ECO:0007669"/>
    <property type="project" value="UniProtKB-SubCell"/>
</dbReference>
<gene>
    <name evidence="5" type="primary">nuoN</name>
    <name evidence="8" type="ORF">B0682_00855</name>
</gene>
<dbReference type="Proteomes" id="UP000191094">
    <property type="component" value="Unassembled WGS sequence"/>
</dbReference>
<feature type="transmembrane region" description="Helical" evidence="5">
    <location>
        <begin position="209"/>
        <end position="228"/>
    </location>
</feature>
<dbReference type="GO" id="GO:0042773">
    <property type="term" value="P:ATP synthesis coupled electron transport"/>
    <property type="evidence" value="ECO:0007669"/>
    <property type="project" value="InterPro"/>
</dbReference>
<dbReference type="GO" id="GO:0050136">
    <property type="term" value="F:NADH dehydrogenase (quinone) (non-electrogenic) activity"/>
    <property type="evidence" value="ECO:0007669"/>
    <property type="project" value="UniProtKB-UniRule"/>
</dbReference>
<dbReference type="NCBIfam" id="TIGR01770">
    <property type="entry name" value="NDH_I_N"/>
    <property type="match status" value="1"/>
</dbReference>
<accession>A0A1T0CKA8</accession>
<dbReference type="OrthoDB" id="9768329at2"/>
<keyword evidence="5" id="KW-0520">NAD</keyword>
<feature type="transmembrane region" description="Helical" evidence="5">
    <location>
        <begin position="114"/>
        <end position="131"/>
    </location>
</feature>
<dbReference type="GO" id="GO:0005886">
    <property type="term" value="C:plasma membrane"/>
    <property type="evidence" value="ECO:0007669"/>
    <property type="project" value="UniProtKB-SubCell"/>
</dbReference>
<dbReference type="GO" id="GO:0008137">
    <property type="term" value="F:NADH dehydrogenase (ubiquinone) activity"/>
    <property type="evidence" value="ECO:0007669"/>
    <property type="project" value="InterPro"/>
</dbReference>
<organism evidence="8 9">
    <name type="scientific">Lwoffella lincolnii</name>
    <dbReference type="NCBI Taxonomy" id="90241"/>
    <lineage>
        <taxon>Bacteria</taxon>
        <taxon>Pseudomonadati</taxon>
        <taxon>Pseudomonadota</taxon>
        <taxon>Gammaproteobacteria</taxon>
        <taxon>Moraxellales</taxon>
        <taxon>Moraxellaceae</taxon>
        <taxon>Lwoffella</taxon>
    </lineage>
</organism>
<evidence type="ECO:0000256" key="4">
    <source>
        <dbReference type="ARBA" id="ARBA00023136"/>
    </source>
</evidence>
<evidence type="ECO:0000256" key="6">
    <source>
        <dbReference type="RuleBase" id="RU000320"/>
    </source>
</evidence>
<comment type="similarity">
    <text evidence="5">Belongs to the complex I subunit 2 family.</text>
</comment>
<dbReference type="PANTHER" id="PTHR22773">
    <property type="entry name" value="NADH DEHYDROGENASE"/>
    <property type="match status" value="1"/>
</dbReference>
<feature type="transmembrane region" description="Helical" evidence="5">
    <location>
        <begin position="305"/>
        <end position="324"/>
    </location>
</feature>
<dbReference type="InterPro" id="IPR010096">
    <property type="entry name" value="NADH-Q_OxRdtase_suN/2"/>
</dbReference>
<keyword evidence="2 5" id="KW-0812">Transmembrane</keyword>
<dbReference type="RefSeq" id="WP_078306208.1">
    <property type="nucleotide sequence ID" value="NZ_MUYT01000001.1"/>
</dbReference>
<comment type="catalytic activity">
    <reaction evidence="5">
        <text>a quinone + NADH + 5 H(+)(in) = a quinol + NAD(+) + 4 H(+)(out)</text>
        <dbReference type="Rhea" id="RHEA:57888"/>
        <dbReference type="ChEBI" id="CHEBI:15378"/>
        <dbReference type="ChEBI" id="CHEBI:24646"/>
        <dbReference type="ChEBI" id="CHEBI:57540"/>
        <dbReference type="ChEBI" id="CHEBI:57945"/>
        <dbReference type="ChEBI" id="CHEBI:132124"/>
    </reaction>
</comment>
<evidence type="ECO:0000256" key="2">
    <source>
        <dbReference type="ARBA" id="ARBA00022692"/>
    </source>
</evidence>
<sequence>MLTVLNSLSPYYPLAPLAVLVMTLLVVMLTITWQRVHFIIGTLTALGLNMALLVLVMQMTGFWQIDVPEGINTHLFVFDRFAWFNGVVILLCALACTSFTYGYFETFEDQIEEMYLLILTATIGAILMTAANHLAALFMSLELLSVPLYGMLSYAFGRRPSLEAGLKYLVLSATASATLLMGMALVFASTGTLSLHEMHQMMMNGGIDSLLMVGIAMMVFAAAFKLSAAPFHQWTPDVYEGAPVPVSTYIATVSKVAVMAVMLRFFIGSGAIYVTSVQSLLMVIASLSILFGNLLALRQTNIKRLLAYSSIAHIGYALVMLVSVQEVASALASMYMAMYALSSIGLFGVVALLSSPYKARGEAVELVHYHGLFWHRPVLTAVMTMMLLSLAGIPLTAGFITKFYTLLSAVQGGQWFLAGMIVLGSAIGLYYYLQVLITLYQRPSQHPILLAKQQGDVTVSSTAISLTAIRNQRGQIDHNDPVSTKHLIFDVPMTWGVQFGGLVLVGVTLIIVYFGVLPSQLIEWSMLIMLR</sequence>
<evidence type="ECO:0000313" key="9">
    <source>
        <dbReference type="Proteomes" id="UP000191094"/>
    </source>
</evidence>
<protein>
    <recommendedName>
        <fullName evidence="5">NADH-quinone oxidoreductase subunit N</fullName>
        <ecNumber evidence="5">7.1.1.-</ecNumber>
    </recommendedName>
    <alternativeName>
        <fullName evidence="5">NADH dehydrogenase I subunit N</fullName>
    </alternativeName>
    <alternativeName>
        <fullName evidence="5">NDH-1 subunit N</fullName>
    </alternativeName>
</protein>
<comment type="function">
    <text evidence="5">NDH-1 shuttles electrons from NADH, via FMN and iron-sulfur (Fe-S) centers, to quinones in the respiratory chain. The immediate electron acceptor for the enzyme in this species is believed to be ubiquinone. Couples the redox reaction to proton translocation (for every two electrons transferred, four hydrogen ions are translocated across the cytoplasmic membrane), and thus conserves the redox energy in a proton gradient.</text>
</comment>
<comment type="subcellular location">
    <subcellularLocation>
        <location evidence="5">Cell membrane</location>
        <topology evidence="5">Multi-pass membrane protein</topology>
    </subcellularLocation>
    <subcellularLocation>
        <location evidence="1">Endomembrane system</location>
        <topology evidence="1">Multi-pass membrane protein</topology>
    </subcellularLocation>
    <subcellularLocation>
        <location evidence="6">Membrane</location>
        <topology evidence="6">Multi-pass membrane protein</topology>
    </subcellularLocation>
</comment>
<feature type="transmembrane region" description="Helical" evidence="5">
    <location>
        <begin position="38"/>
        <end position="61"/>
    </location>
</feature>
<feature type="domain" description="NADH:quinone oxidoreductase/Mrp antiporter transmembrane" evidence="7">
    <location>
        <begin position="131"/>
        <end position="427"/>
    </location>
</feature>
<keyword evidence="5" id="KW-0874">Quinone</keyword>
<comment type="caution">
    <text evidence="8">The sequence shown here is derived from an EMBL/GenBank/DDBJ whole genome shotgun (WGS) entry which is preliminary data.</text>
</comment>
<feature type="transmembrane region" description="Helical" evidence="5">
    <location>
        <begin position="137"/>
        <end position="156"/>
    </location>
</feature>
<keyword evidence="4 5" id="KW-0472">Membrane</keyword>
<dbReference type="AlphaFoldDB" id="A0A1T0CKA8"/>
<evidence type="ECO:0000256" key="5">
    <source>
        <dbReference type="HAMAP-Rule" id="MF_00445"/>
    </source>
</evidence>
<feature type="transmembrane region" description="Helical" evidence="5">
    <location>
        <begin position="378"/>
        <end position="400"/>
    </location>
</feature>
<keyword evidence="5" id="KW-0830">Ubiquinone</keyword>
<reference evidence="8 9" key="1">
    <citation type="submission" date="2017-02" db="EMBL/GenBank/DDBJ databases">
        <title>Draft genome sequence of Moraxella lincolnii CCUG 9405T type strain.</title>
        <authorList>
            <person name="Salva-Serra F."/>
            <person name="Engstrom-Jakobsson H."/>
            <person name="Thorell K."/>
            <person name="Jaen-Luchoro D."/>
            <person name="Gonzales-Siles L."/>
            <person name="Karlsson R."/>
            <person name="Yazdan S."/>
            <person name="Boulund F."/>
            <person name="Johnning A."/>
            <person name="Engstrand L."/>
            <person name="Kristiansson E."/>
            <person name="Moore E."/>
        </authorList>
    </citation>
    <scope>NUCLEOTIDE SEQUENCE [LARGE SCALE GENOMIC DNA]</scope>
    <source>
        <strain evidence="8 9">CCUG 9405</strain>
    </source>
</reference>
<feature type="transmembrane region" description="Helical" evidence="5">
    <location>
        <begin position="168"/>
        <end position="189"/>
    </location>
</feature>
<feature type="transmembrane region" description="Helical" evidence="5">
    <location>
        <begin position="412"/>
        <end position="433"/>
    </location>
</feature>
<dbReference type="InterPro" id="IPR001750">
    <property type="entry name" value="ND/Mrp_TM"/>
</dbReference>
<feature type="transmembrane region" description="Helical" evidence="5">
    <location>
        <begin position="81"/>
        <end position="102"/>
    </location>
</feature>
<name>A0A1T0CKA8_9GAMM</name>
<feature type="transmembrane region" description="Helical" evidence="5">
    <location>
        <begin position="495"/>
        <end position="516"/>
    </location>
</feature>
<keyword evidence="5" id="KW-0813">Transport</keyword>
<dbReference type="GO" id="GO:0048038">
    <property type="term" value="F:quinone binding"/>
    <property type="evidence" value="ECO:0007669"/>
    <property type="project" value="UniProtKB-KW"/>
</dbReference>
<feature type="transmembrane region" description="Helical" evidence="5">
    <location>
        <begin position="12"/>
        <end position="31"/>
    </location>
</feature>
<dbReference type="Pfam" id="PF00361">
    <property type="entry name" value="Proton_antipo_M"/>
    <property type="match status" value="1"/>
</dbReference>
<comment type="subunit">
    <text evidence="5">NDH-1 is composed of 14 different subunits. Subunits NuoA, H, J, K, L, M, N constitute the membrane sector of the complex.</text>
</comment>
<evidence type="ECO:0000259" key="7">
    <source>
        <dbReference type="Pfam" id="PF00361"/>
    </source>
</evidence>
<feature type="transmembrane region" description="Helical" evidence="5">
    <location>
        <begin position="280"/>
        <end position="298"/>
    </location>
</feature>
<evidence type="ECO:0000313" key="8">
    <source>
        <dbReference type="EMBL" id="OOS22796.1"/>
    </source>
</evidence>
<keyword evidence="5" id="KW-1003">Cell membrane</keyword>
<proteinExistence type="inferred from homology"/>
<evidence type="ECO:0000256" key="1">
    <source>
        <dbReference type="ARBA" id="ARBA00004127"/>
    </source>
</evidence>
<evidence type="ECO:0000256" key="3">
    <source>
        <dbReference type="ARBA" id="ARBA00022989"/>
    </source>
</evidence>
<dbReference type="HAMAP" id="MF_00445">
    <property type="entry name" value="NDH1_NuoN_1"/>
    <property type="match status" value="1"/>
</dbReference>
<keyword evidence="5" id="KW-1278">Translocase</keyword>
<feature type="transmembrane region" description="Helical" evidence="5">
    <location>
        <begin position="336"/>
        <end position="357"/>
    </location>
</feature>